<dbReference type="GO" id="GO:0003700">
    <property type="term" value="F:DNA-binding transcription factor activity"/>
    <property type="evidence" value="ECO:0007669"/>
    <property type="project" value="TreeGrafter"/>
</dbReference>
<dbReference type="InterPro" id="IPR013096">
    <property type="entry name" value="Cupin_2"/>
</dbReference>
<dbReference type="PROSITE" id="PS50943">
    <property type="entry name" value="HTH_CROC1"/>
    <property type="match status" value="1"/>
</dbReference>
<evidence type="ECO:0000259" key="2">
    <source>
        <dbReference type="PROSITE" id="PS50943"/>
    </source>
</evidence>
<evidence type="ECO:0000313" key="3">
    <source>
        <dbReference type="EMBL" id="MBB4225583.1"/>
    </source>
</evidence>
<dbReference type="Pfam" id="PF07883">
    <property type="entry name" value="Cupin_2"/>
    <property type="match status" value="1"/>
</dbReference>
<evidence type="ECO:0000313" key="4">
    <source>
        <dbReference type="Proteomes" id="UP000524450"/>
    </source>
</evidence>
<dbReference type="Pfam" id="PF13560">
    <property type="entry name" value="HTH_31"/>
    <property type="match status" value="1"/>
</dbReference>
<feature type="domain" description="HTH cro/C1-type" evidence="2">
    <location>
        <begin position="44"/>
        <end position="98"/>
    </location>
</feature>
<dbReference type="Gene3D" id="2.60.120.10">
    <property type="entry name" value="Jelly Rolls"/>
    <property type="match status" value="1"/>
</dbReference>
<dbReference type="AlphaFoldDB" id="A0A840FTU9"/>
<dbReference type="InterPro" id="IPR050807">
    <property type="entry name" value="TransReg_Diox_bact_type"/>
</dbReference>
<dbReference type="Gene3D" id="1.10.260.40">
    <property type="entry name" value="lambda repressor-like DNA-binding domains"/>
    <property type="match status" value="1"/>
</dbReference>
<dbReference type="CDD" id="cd00093">
    <property type="entry name" value="HTH_XRE"/>
    <property type="match status" value="1"/>
</dbReference>
<keyword evidence="1" id="KW-0238">DNA-binding</keyword>
<dbReference type="InterPro" id="IPR011051">
    <property type="entry name" value="RmlC_Cupin_sf"/>
</dbReference>
<name>A0A840FTU9_9BURK</name>
<dbReference type="InterPro" id="IPR010982">
    <property type="entry name" value="Lambda_DNA-bd_dom_sf"/>
</dbReference>
<organism evidence="3 4">
    <name type="scientific">Variovorax guangxiensis</name>
    <dbReference type="NCBI Taxonomy" id="1775474"/>
    <lineage>
        <taxon>Bacteria</taxon>
        <taxon>Pseudomonadati</taxon>
        <taxon>Pseudomonadota</taxon>
        <taxon>Betaproteobacteria</taxon>
        <taxon>Burkholderiales</taxon>
        <taxon>Comamonadaceae</taxon>
        <taxon>Variovorax</taxon>
    </lineage>
</organism>
<dbReference type="SUPFAM" id="SSF47413">
    <property type="entry name" value="lambda repressor-like DNA-binding domains"/>
    <property type="match status" value="1"/>
</dbReference>
<sequence>MAHKQIASPFPSVRRLRLPASVTAPRAPTTPVRSLCASRIGAQIKALRIASGVSGGQLAQHTGLSASMLSRVERGLVSPSVETLERIAGGLGVAVSRFFSEGSGRADFSHVPAGKGLRVDCAGAMEGCDYELLGRLQSRELAIEPCLMHLAQGARSDTASQHPGLKFLYVLSGRLSYRYGTKVVGVEPGDSLLFEAGAPHGVDVIAEGPVVCLCAVFSLRD</sequence>
<dbReference type="GO" id="GO:0005829">
    <property type="term" value="C:cytosol"/>
    <property type="evidence" value="ECO:0007669"/>
    <property type="project" value="TreeGrafter"/>
</dbReference>
<dbReference type="GO" id="GO:0003677">
    <property type="term" value="F:DNA binding"/>
    <property type="evidence" value="ECO:0007669"/>
    <property type="project" value="UniProtKB-KW"/>
</dbReference>
<dbReference type="Proteomes" id="UP000524450">
    <property type="component" value="Unassembled WGS sequence"/>
</dbReference>
<dbReference type="InterPro" id="IPR001387">
    <property type="entry name" value="Cro/C1-type_HTH"/>
</dbReference>
<proteinExistence type="predicted"/>
<dbReference type="CDD" id="cd02209">
    <property type="entry name" value="cupin_XRE_C"/>
    <property type="match status" value="1"/>
</dbReference>
<gene>
    <name evidence="3" type="ORF">GGD71_006396</name>
</gene>
<dbReference type="PANTHER" id="PTHR46797">
    <property type="entry name" value="HTH-TYPE TRANSCRIPTIONAL REGULATOR"/>
    <property type="match status" value="1"/>
</dbReference>
<dbReference type="InterPro" id="IPR014710">
    <property type="entry name" value="RmlC-like_jellyroll"/>
</dbReference>
<dbReference type="SMART" id="SM00530">
    <property type="entry name" value="HTH_XRE"/>
    <property type="match status" value="1"/>
</dbReference>
<comment type="caution">
    <text evidence="3">The sequence shown here is derived from an EMBL/GenBank/DDBJ whole genome shotgun (WGS) entry which is preliminary data.</text>
</comment>
<dbReference type="PANTHER" id="PTHR46797:SF1">
    <property type="entry name" value="METHYLPHOSPHONATE SYNTHASE"/>
    <property type="match status" value="1"/>
</dbReference>
<dbReference type="EMBL" id="JACIFZ010000013">
    <property type="protein sequence ID" value="MBB4225583.1"/>
    <property type="molecule type" value="Genomic_DNA"/>
</dbReference>
<dbReference type="SUPFAM" id="SSF51182">
    <property type="entry name" value="RmlC-like cupins"/>
    <property type="match status" value="1"/>
</dbReference>
<reference evidence="3 4" key="1">
    <citation type="submission" date="2020-08" db="EMBL/GenBank/DDBJ databases">
        <title>Genomic Encyclopedia of Type Strains, Phase IV (KMG-V): Genome sequencing to study the core and pangenomes of soil and plant-associated prokaryotes.</title>
        <authorList>
            <person name="Whitman W."/>
        </authorList>
    </citation>
    <scope>NUCLEOTIDE SEQUENCE [LARGE SCALE GENOMIC DNA]</scope>
    <source>
        <strain evidence="3 4">34/80</strain>
    </source>
</reference>
<protein>
    <submittedName>
        <fullName evidence="3">Transcriptional regulator with XRE-family HTH domain</fullName>
    </submittedName>
</protein>
<accession>A0A840FTU9</accession>
<evidence type="ECO:0000256" key="1">
    <source>
        <dbReference type="ARBA" id="ARBA00023125"/>
    </source>
</evidence>